<protein>
    <submittedName>
        <fullName evidence="2">Sam dependent methyltransferase</fullName>
    </submittedName>
</protein>
<dbReference type="GO" id="GO:0008168">
    <property type="term" value="F:methyltransferase activity"/>
    <property type="evidence" value="ECO:0007669"/>
    <property type="project" value="UniProtKB-KW"/>
</dbReference>
<evidence type="ECO:0000313" key="3">
    <source>
        <dbReference type="Proteomes" id="UP001303473"/>
    </source>
</evidence>
<dbReference type="InterPro" id="IPR029063">
    <property type="entry name" value="SAM-dependent_MTases_sf"/>
</dbReference>
<keyword evidence="2" id="KW-0489">Methyltransferase</keyword>
<reference evidence="3" key="1">
    <citation type="journal article" date="2023" name="Mol. Phylogenet. Evol.">
        <title>Genome-scale phylogeny and comparative genomics of the fungal order Sordariales.</title>
        <authorList>
            <person name="Hensen N."/>
            <person name="Bonometti L."/>
            <person name="Westerberg I."/>
            <person name="Brannstrom I.O."/>
            <person name="Guillou S."/>
            <person name="Cros-Aarteil S."/>
            <person name="Calhoun S."/>
            <person name="Haridas S."/>
            <person name="Kuo A."/>
            <person name="Mondo S."/>
            <person name="Pangilinan J."/>
            <person name="Riley R."/>
            <person name="LaButti K."/>
            <person name="Andreopoulos B."/>
            <person name="Lipzen A."/>
            <person name="Chen C."/>
            <person name="Yan M."/>
            <person name="Daum C."/>
            <person name="Ng V."/>
            <person name="Clum A."/>
            <person name="Steindorff A."/>
            <person name="Ohm R.A."/>
            <person name="Martin F."/>
            <person name="Silar P."/>
            <person name="Natvig D.O."/>
            <person name="Lalanne C."/>
            <person name="Gautier V."/>
            <person name="Ament-Velasquez S.L."/>
            <person name="Kruys A."/>
            <person name="Hutchinson M.I."/>
            <person name="Powell A.J."/>
            <person name="Barry K."/>
            <person name="Miller A.N."/>
            <person name="Grigoriev I.V."/>
            <person name="Debuchy R."/>
            <person name="Gladieux P."/>
            <person name="Hiltunen Thoren M."/>
            <person name="Johannesson H."/>
        </authorList>
    </citation>
    <scope>NUCLEOTIDE SEQUENCE [LARGE SCALE GENOMIC DNA]</scope>
    <source>
        <strain evidence="3">CBS 340.73</strain>
    </source>
</reference>
<dbReference type="PANTHER" id="PTHR43591">
    <property type="entry name" value="METHYLTRANSFERASE"/>
    <property type="match status" value="1"/>
</dbReference>
<organism evidence="2 3">
    <name type="scientific">Diplogelasinospora grovesii</name>
    <dbReference type="NCBI Taxonomy" id="303347"/>
    <lineage>
        <taxon>Eukaryota</taxon>
        <taxon>Fungi</taxon>
        <taxon>Dikarya</taxon>
        <taxon>Ascomycota</taxon>
        <taxon>Pezizomycotina</taxon>
        <taxon>Sordariomycetes</taxon>
        <taxon>Sordariomycetidae</taxon>
        <taxon>Sordariales</taxon>
        <taxon>Diplogelasinosporaceae</taxon>
        <taxon>Diplogelasinospora</taxon>
    </lineage>
</organism>
<comment type="similarity">
    <text evidence="1">Belongs to the methyltransferase superfamily. LaeA methyltransferase family.</text>
</comment>
<dbReference type="GO" id="GO:0032259">
    <property type="term" value="P:methylation"/>
    <property type="evidence" value="ECO:0007669"/>
    <property type="project" value="UniProtKB-KW"/>
</dbReference>
<dbReference type="Pfam" id="PF13489">
    <property type="entry name" value="Methyltransf_23"/>
    <property type="match status" value="1"/>
</dbReference>
<name>A0AAN6MWU7_9PEZI</name>
<dbReference type="Proteomes" id="UP001303473">
    <property type="component" value="Unassembled WGS sequence"/>
</dbReference>
<dbReference type="Gene3D" id="3.40.50.150">
    <property type="entry name" value="Vaccinia Virus protein VP39"/>
    <property type="match status" value="1"/>
</dbReference>
<dbReference type="AlphaFoldDB" id="A0AAN6MWU7"/>
<comment type="caution">
    <text evidence="2">The sequence shown here is derived from an EMBL/GenBank/DDBJ whole genome shotgun (WGS) entry which is preliminary data.</text>
</comment>
<gene>
    <name evidence="2" type="ORF">QBC46DRAFT_400092</name>
</gene>
<accession>A0AAN6MWU7</accession>
<dbReference type="CDD" id="cd02440">
    <property type="entry name" value="AdoMet_MTases"/>
    <property type="match status" value="1"/>
</dbReference>
<keyword evidence="2" id="KW-0808">Transferase</keyword>
<dbReference type="SUPFAM" id="SSF53335">
    <property type="entry name" value="S-adenosyl-L-methionine-dependent methyltransferases"/>
    <property type="match status" value="1"/>
</dbReference>
<keyword evidence="3" id="KW-1185">Reference proteome</keyword>
<evidence type="ECO:0000256" key="1">
    <source>
        <dbReference type="ARBA" id="ARBA00038158"/>
    </source>
</evidence>
<sequence>MAPQCPHNSSLPSHQDGDAARLNLQHEAFRLILDDKLLKAHLQEADGDGAKHFDVLDIGSGTGIWAAEFAAKHANAQVLGIDLFEPSPTISASAPANCQFRVHDAEKDWDLPTDTLDLIHGRMVLFSFRDPYKILRKCFQSLKPGGVVEFQEMWHPYQADDNADQQTVTMRFSRKRLEAATKCGYDREFAGKLPAALAEAGFEDVQIFDYKFPIGPWVEGDERMRQVGEKYLQCLTWGMLGFSRTLFMQGLGWTEQQVLDAVNEVVNDLGKGKVYAPIRVAVARKPIAVGG</sequence>
<dbReference type="EMBL" id="MU853999">
    <property type="protein sequence ID" value="KAK3934346.1"/>
    <property type="molecule type" value="Genomic_DNA"/>
</dbReference>
<dbReference type="PANTHER" id="PTHR43591:SF24">
    <property type="entry name" value="2-METHOXY-6-POLYPRENYL-1,4-BENZOQUINOL METHYLASE, MITOCHONDRIAL"/>
    <property type="match status" value="1"/>
</dbReference>
<evidence type="ECO:0000313" key="2">
    <source>
        <dbReference type="EMBL" id="KAK3934346.1"/>
    </source>
</evidence>
<proteinExistence type="inferred from homology"/>